<protein>
    <submittedName>
        <fullName evidence="1">Uncharacterized protein</fullName>
    </submittedName>
</protein>
<dbReference type="EMBL" id="MHRI01000017">
    <property type="protein sequence ID" value="OHA21009.1"/>
    <property type="molecule type" value="Genomic_DNA"/>
</dbReference>
<evidence type="ECO:0000313" key="1">
    <source>
        <dbReference type="EMBL" id="OHA21009.1"/>
    </source>
</evidence>
<name>A0A1G2MCZ2_9BACT</name>
<dbReference type="AlphaFoldDB" id="A0A1G2MCZ2"/>
<organism evidence="1 2">
    <name type="scientific">Candidatus Taylorbacteria bacterium RIFCSPHIGHO2_01_FULL_51_15</name>
    <dbReference type="NCBI Taxonomy" id="1802304"/>
    <lineage>
        <taxon>Bacteria</taxon>
        <taxon>Candidatus Tayloriibacteriota</taxon>
    </lineage>
</organism>
<comment type="caution">
    <text evidence="1">The sequence shown here is derived from an EMBL/GenBank/DDBJ whole genome shotgun (WGS) entry which is preliminary data.</text>
</comment>
<evidence type="ECO:0000313" key="2">
    <source>
        <dbReference type="Proteomes" id="UP000178121"/>
    </source>
</evidence>
<gene>
    <name evidence="1" type="ORF">A2849_01730</name>
</gene>
<proteinExistence type="predicted"/>
<accession>A0A1G2MCZ2</accession>
<dbReference type="Proteomes" id="UP000178121">
    <property type="component" value="Unassembled WGS sequence"/>
</dbReference>
<reference evidence="1 2" key="1">
    <citation type="journal article" date="2016" name="Nat. Commun.">
        <title>Thousands of microbial genomes shed light on interconnected biogeochemical processes in an aquifer system.</title>
        <authorList>
            <person name="Anantharaman K."/>
            <person name="Brown C.T."/>
            <person name="Hug L.A."/>
            <person name="Sharon I."/>
            <person name="Castelle C.J."/>
            <person name="Probst A.J."/>
            <person name="Thomas B.C."/>
            <person name="Singh A."/>
            <person name="Wilkins M.J."/>
            <person name="Karaoz U."/>
            <person name="Brodie E.L."/>
            <person name="Williams K.H."/>
            <person name="Hubbard S.S."/>
            <person name="Banfield J.F."/>
        </authorList>
    </citation>
    <scope>NUCLEOTIDE SEQUENCE [LARGE SCALE GENOMIC DNA]</scope>
</reference>
<sequence length="90" mass="10033">MIKKLFLLLIVLVGLLAVVYLLLPFRVRTVCFGDVCPQNGGTYLFYKHAYSKEECASRGDTPIVGVGWSEVYAGCSPSNTLSRWVDMLNK</sequence>